<sequence>MGRPKDDARRHELLTACVRYAQERGLFGLTLRPLADEIGTSTRNLLHHFESREHLISEIVDEVLADQLETSRALLSRIQRQKTAATAPPRNVVADVIADGLELSWAHTTTPQGRIQMAMFFEIYAAAMRDNDLRKRFVDPVITEWVTPMAQALEQASVVNALSLAHRVLAVHRGLLLQATATGATPEIAAAHKDAIHCIRNEICTA</sequence>
<feature type="domain" description="HTH tetR-type" evidence="3">
    <location>
        <begin position="7"/>
        <end position="67"/>
    </location>
</feature>
<feature type="DNA-binding region" description="H-T-H motif" evidence="2">
    <location>
        <begin position="30"/>
        <end position="49"/>
    </location>
</feature>
<accession>A0A097SQ81</accession>
<dbReference type="AlphaFoldDB" id="A0A097SQ81"/>
<proteinExistence type="predicted"/>
<dbReference type="PROSITE" id="PS50977">
    <property type="entry name" value="HTH_TETR_2"/>
    <property type="match status" value="1"/>
</dbReference>
<gene>
    <name evidence="4" type="ORF">LRS1606.250</name>
</gene>
<reference evidence="4" key="1">
    <citation type="submission" date="2014-03" db="EMBL/GenBank/DDBJ databases">
        <authorList>
            <person name="Zhang G."/>
            <person name="Zhu L."/>
            <person name="Fang P."/>
        </authorList>
    </citation>
    <scope>NUCLEOTIDE SEQUENCE</scope>
    <source>
        <strain evidence="4">NS1</strain>
        <plasmid evidence="4">pNSL1</plasmid>
    </source>
</reference>
<evidence type="ECO:0000313" key="4">
    <source>
        <dbReference type="EMBL" id="AIU93684.1"/>
    </source>
</evidence>
<geneLocation type="plasmid" evidence="4">
    <name>pNSL1</name>
</geneLocation>
<dbReference type="InterPro" id="IPR036271">
    <property type="entry name" value="Tet_transcr_reg_TetR-rel_C_sf"/>
</dbReference>
<dbReference type="EMBL" id="KJ605395">
    <property type="protein sequence ID" value="AIU93684.1"/>
    <property type="molecule type" value="Genomic_DNA"/>
</dbReference>
<evidence type="ECO:0000259" key="3">
    <source>
        <dbReference type="PROSITE" id="PS50977"/>
    </source>
</evidence>
<name>A0A097SQ81_9NOCA</name>
<dbReference type="InterPro" id="IPR009057">
    <property type="entry name" value="Homeodomain-like_sf"/>
</dbReference>
<evidence type="ECO:0000256" key="2">
    <source>
        <dbReference type="PROSITE-ProRule" id="PRU00335"/>
    </source>
</evidence>
<dbReference type="SUPFAM" id="SSF46689">
    <property type="entry name" value="Homeodomain-like"/>
    <property type="match status" value="1"/>
</dbReference>
<keyword evidence="4" id="KW-0614">Plasmid</keyword>
<dbReference type="Gene3D" id="1.10.357.10">
    <property type="entry name" value="Tetracycline Repressor, domain 2"/>
    <property type="match status" value="1"/>
</dbReference>
<dbReference type="Pfam" id="PF00440">
    <property type="entry name" value="TetR_N"/>
    <property type="match status" value="1"/>
</dbReference>
<evidence type="ECO:0000256" key="1">
    <source>
        <dbReference type="ARBA" id="ARBA00023125"/>
    </source>
</evidence>
<dbReference type="SUPFAM" id="SSF48498">
    <property type="entry name" value="Tetracyclin repressor-like, C-terminal domain"/>
    <property type="match status" value="1"/>
</dbReference>
<dbReference type="InterPro" id="IPR001647">
    <property type="entry name" value="HTH_TetR"/>
</dbReference>
<protein>
    <recommendedName>
        <fullName evidence="3">HTH tetR-type domain-containing protein</fullName>
    </recommendedName>
</protein>
<keyword evidence="1 2" id="KW-0238">DNA-binding</keyword>
<organism evidence="4">
    <name type="scientific">Rhodococcus sp. NS1</name>
    <dbReference type="NCBI Taxonomy" id="402236"/>
    <lineage>
        <taxon>Bacteria</taxon>
        <taxon>Bacillati</taxon>
        <taxon>Actinomycetota</taxon>
        <taxon>Actinomycetes</taxon>
        <taxon>Mycobacteriales</taxon>
        <taxon>Nocardiaceae</taxon>
        <taxon>Rhodococcus</taxon>
    </lineage>
</organism>
<dbReference type="GO" id="GO:0003677">
    <property type="term" value="F:DNA binding"/>
    <property type="evidence" value="ECO:0007669"/>
    <property type="project" value="UniProtKB-UniRule"/>
</dbReference>